<dbReference type="OrthoDB" id="6992731at2"/>
<dbReference type="Proteomes" id="UP000283786">
    <property type="component" value="Chromosome"/>
</dbReference>
<reference evidence="1 2" key="1">
    <citation type="submission" date="2020-08" db="EMBL/GenBank/DDBJ databases">
        <title>Genome sequence of Rhodobacteraceae bacterium Lw-13e.</title>
        <authorList>
            <person name="Poehlein A."/>
            <person name="Wolter L."/>
            <person name="Daniel R."/>
            <person name="Brinkhoff T."/>
        </authorList>
    </citation>
    <scope>NUCLEOTIDE SEQUENCE [LARGE SCALE GENOMIC DNA]</scope>
    <source>
        <strain evidence="1 2">Lw-13e</strain>
    </source>
</reference>
<sequence>MSGFSIAGHWRRESITGPGMEDRTTRVHWLQAEVGFCDIRIPSTRPDLGGATALADLGAEALLELMNGFGFAGQARLKGARCTWHRQIAFHGTPPGAAPDIGILRPGPGGRMIEDGAEGAYREVWGMQGTGPYDHAVWQDGSRACLITWGECDFLLAIGRIDAPGSLSLRQALEGGARPETELADFFDAEYSYGIWQDAAGVVSLSTNPLREGQAILARGDLVAGPLRLKRADFFGVERDEVWHREAVR</sequence>
<organism evidence="1 2">
    <name type="scientific">Pseudooceanicola algae</name>
    <dbReference type="NCBI Taxonomy" id="1537215"/>
    <lineage>
        <taxon>Bacteria</taxon>
        <taxon>Pseudomonadati</taxon>
        <taxon>Pseudomonadota</taxon>
        <taxon>Alphaproteobacteria</taxon>
        <taxon>Rhodobacterales</taxon>
        <taxon>Paracoccaceae</taxon>
        <taxon>Pseudooceanicola</taxon>
    </lineage>
</organism>
<proteinExistence type="predicted"/>
<evidence type="ECO:0000313" key="1">
    <source>
        <dbReference type="EMBL" id="QPM91675.1"/>
    </source>
</evidence>
<accession>A0A418SGA4</accession>
<keyword evidence="2" id="KW-1185">Reference proteome</keyword>
<dbReference type="AlphaFoldDB" id="A0A418SGA4"/>
<protein>
    <submittedName>
        <fullName evidence="1">Uncharacterized protein</fullName>
    </submittedName>
</protein>
<dbReference type="KEGG" id="palw:PSAL_029300"/>
<dbReference type="EMBL" id="CP060436">
    <property type="protein sequence ID" value="QPM91675.1"/>
    <property type="molecule type" value="Genomic_DNA"/>
</dbReference>
<name>A0A418SGA4_9RHOB</name>
<gene>
    <name evidence="1" type="ORF">PSAL_029300</name>
</gene>
<dbReference type="RefSeq" id="WP_119839308.1">
    <property type="nucleotide sequence ID" value="NZ_CP060436.1"/>
</dbReference>
<evidence type="ECO:0000313" key="2">
    <source>
        <dbReference type="Proteomes" id="UP000283786"/>
    </source>
</evidence>